<dbReference type="InterPro" id="IPR032859">
    <property type="entry name" value="KH_dom-like"/>
</dbReference>
<dbReference type="CDD" id="cd01894">
    <property type="entry name" value="EngA1"/>
    <property type="match status" value="1"/>
</dbReference>
<comment type="caution">
    <text evidence="12">The sequence shown here is derived from an EMBL/GenBank/DDBJ whole genome shotgun (WGS) entry which is preliminary data.</text>
</comment>
<comment type="subunit">
    <text evidence="8">Associates with the 50S ribosomal subunit.</text>
</comment>
<gene>
    <name evidence="8 12" type="primary">der</name>
    <name evidence="12" type="ORF">H5P30_14665</name>
</gene>
<protein>
    <recommendedName>
        <fullName evidence="2 8">GTPase Der</fullName>
    </recommendedName>
    <alternativeName>
        <fullName evidence="7 8">GTP-binding protein EngA</fullName>
    </alternativeName>
</protein>
<evidence type="ECO:0000256" key="9">
    <source>
        <dbReference type="RuleBase" id="RU004481"/>
    </source>
</evidence>
<organism evidence="12 13">
    <name type="scientific">Puniceicoccus vermicola</name>
    <dbReference type="NCBI Taxonomy" id="388746"/>
    <lineage>
        <taxon>Bacteria</taxon>
        <taxon>Pseudomonadati</taxon>
        <taxon>Verrucomicrobiota</taxon>
        <taxon>Opitutia</taxon>
        <taxon>Puniceicoccales</taxon>
        <taxon>Puniceicoccaceae</taxon>
        <taxon>Puniceicoccus</taxon>
    </lineage>
</organism>
<proteinExistence type="inferred from homology"/>
<feature type="binding site" evidence="8">
    <location>
        <begin position="16"/>
        <end position="23"/>
    </location>
    <ligand>
        <name>GTP</name>
        <dbReference type="ChEBI" id="CHEBI:37565"/>
        <label>1</label>
    </ligand>
</feature>
<dbReference type="PANTHER" id="PTHR43834">
    <property type="entry name" value="GTPASE DER"/>
    <property type="match status" value="1"/>
</dbReference>
<evidence type="ECO:0000256" key="6">
    <source>
        <dbReference type="ARBA" id="ARBA00023134"/>
    </source>
</evidence>
<dbReference type="SUPFAM" id="SSF52540">
    <property type="entry name" value="P-loop containing nucleoside triphosphate hydrolases"/>
    <property type="match status" value="2"/>
</dbReference>
<feature type="binding site" evidence="8">
    <location>
        <begin position="310"/>
        <end position="313"/>
    </location>
    <ligand>
        <name>GTP</name>
        <dbReference type="ChEBI" id="CHEBI:37565"/>
        <label>2</label>
    </ligand>
</feature>
<evidence type="ECO:0000256" key="8">
    <source>
        <dbReference type="HAMAP-Rule" id="MF_00195"/>
    </source>
</evidence>
<dbReference type="InterPro" id="IPR006073">
    <property type="entry name" value="GTP-bd"/>
</dbReference>
<evidence type="ECO:0000259" key="11">
    <source>
        <dbReference type="Pfam" id="PF14714"/>
    </source>
</evidence>
<dbReference type="PIRSF" id="PIRSF006485">
    <property type="entry name" value="GTP-binding_EngA"/>
    <property type="match status" value="1"/>
</dbReference>
<dbReference type="Gene3D" id="3.40.50.300">
    <property type="entry name" value="P-loop containing nucleotide triphosphate hydrolases"/>
    <property type="match status" value="2"/>
</dbReference>
<evidence type="ECO:0000256" key="5">
    <source>
        <dbReference type="ARBA" id="ARBA00022741"/>
    </source>
</evidence>
<keyword evidence="4 9" id="KW-0677">Repeat</keyword>
<evidence type="ECO:0000313" key="13">
    <source>
        <dbReference type="Proteomes" id="UP000525652"/>
    </source>
</evidence>
<dbReference type="HAMAP" id="MF_00195">
    <property type="entry name" value="GTPase_Der"/>
    <property type="match status" value="1"/>
</dbReference>
<accession>A0A7X1E6U8</accession>
<dbReference type="InterPro" id="IPR027417">
    <property type="entry name" value="P-loop_NTPase"/>
</dbReference>
<feature type="binding site" evidence="8">
    <location>
        <begin position="193"/>
        <end position="200"/>
    </location>
    <ligand>
        <name>GTP</name>
        <dbReference type="ChEBI" id="CHEBI:37565"/>
        <label>2</label>
    </ligand>
</feature>
<keyword evidence="3 8" id="KW-0690">Ribosome biogenesis</keyword>
<evidence type="ECO:0000256" key="2">
    <source>
        <dbReference type="ARBA" id="ARBA00020953"/>
    </source>
</evidence>
<evidence type="ECO:0000256" key="7">
    <source>
        <dbReference type="ARBA" id="ARBA00032345"/>
    </source>
</evidence>
<dbReference type="InterPro" id="IPR005225">
    <property type="entry name" value="Small_GTP-bd"/>
</dbReference>
<evidence type="ECO:0000259" key="10">
    <source>
        <dbReference type="Pfam" id="PF01926"/>
    </source>
</evidence>
<comment type="similarity">
    <text evidence="1 8 9">Belongs to the TRAFAC class TrmE-Era-EngA-EngB-Septin-like GTPase superfamily. EngA (Der) GTPase family.</text>
</comment>
<feature type="domain" description="G" evidence="10">
    <location>
        <begin position="11"/>
        <end position="128"/>
    </location>
</feature>
<keyword evidence="5 8" id="KW-0547">Nucleotide-binding</keyword>
<evidence type="ECO:0000256" key="4">
    <source>
        <dbReference type="ARBA" id="ARBA00022737"/>
    </source>
</evidence>
<evidence type="ECO:0000313" key="12">
    <source>
        <dbReference type="EMBL" id="MBC2603022.1"/>
    </source>
</evidence>
<feature type="binding site" evidence="8">
    <location>
        <begin position="245"/>
        <end position="249"/>
    </location>
    <ligand>
        <name>GTP</name>
        <dbReference type="ChEBI" id="CHEBI:37565"/>
        <label>2</label>
    </ligand>
</feature>
<keyword evidence="13" id="KW-1185">Reference proteome</keyword>
<feature type="domain" description="GTPase Der C-terminal KH-domain-like" evidence="11">
    <location>
        <begin position="382"/>
        <end position="459"/>
    </location>
</feature>
<dbReference type="AlphaFoldDB" id="A0A7X1E6U8"/>
<dbReference type="NCBIfam" id="TIGR00231">
    <property type="entry name" value="small_GTP"/>
    <property type="match status" value="2"/>
</dbReference>
<feature type="binding site" evidence="8">
    <location>
        <begin position="127"/>
        <end position="130"/>
    </location>
    <ligand>
        <name>GTP</name>
        <dbReference type="ChEBI" id="CHEBI:37565"/>
        <label>1</label>
    </ligand>
</feature>
<name>A0A7X1E6U8_9BACT</name>
<dbReference type="Gene3D" id="3.30.300.20">
    <property type="match status" value="1"/>
</dbReference>
<dbReference type="CDD" id="cd01895">
    <property type="entry name" value="EngA2"/>
    <property type="match status" value="1"/>
</dbReference>
<sequence>MNSTTSQVLPKVALVGRPNVGKSRLFNRICGGRDAIVHDKPGVTRDVMARDVDGRFTLLDTGGIGLPEKDAPSKIVQAVEEQVFVAVESSDLILLVVDGREGVVPLDEEIAARLRKNARCPVHIVANKCDNERVSDSVHEFNRLGFGEAIPVSAEHRVGIGQLFKTIHSNIPEIRFVTEEAQEDRRIKITFVGKPNVGKSSITNRLLSSQRLIVSDVPGTTRDSIALDLNYPFPENRMGKFRLVDTAGLRPNSKVDSSVEYFSNLRTRRAIEESDVVFLLLDAMTGVTRQDKALAGEVLEAGRSLVLVVNKWDLAMEAFKKGGIEGFKNAKDFQRNYREAAEKELFFLPKSPFLFISAKTGFEVSSILGTGERIDHLQRMTLPTGRLNRTVHDLIDARPPKRMHGKPFKVFYVVQTGYRPFRFRLYCNRPEKFEDTYRRYLEAGIIESFDLEGSPIRFDLVGKERRNAGEER</sequence>
<evidence type="ECO:0000256" key="1">
    <source>
        <dbReference type="ARBA" id="ARBA00008279"/>
    </source>
</evidence>
<dbReference type="Pfam" id="PF14714">
    <property type="entry name" value="KH_dom-like"/>
    <property type="match status" value="1"/>
</dbReference>
<feature type="domain" description="G" evidence="10">
    <location>
        <begin position="188"/>
        <end position="311"/>
    </location>
</feature>
<dbReference type="PANTHER" id="PTHR43834:SF6">
    <property type="entry name" value="GTPASE DER"/>
    <property type="match status" value="1"/>
</dbReference>
<dbReference type="RefSeq" id="WP_185693666.1">
    <property type="nucleotide sequence ID" value="NZ_JACHVA010000116.1"/>
</dbReference>
<dbReference type="GO" id="GO:0042254">
    <property type="term" value="P:ribosome biogenesis"/>
    <property type="evidence" value="ECO:0007669"/>
    <property type="project" value="UniProtKB-KW"/>
</dbReference>
<dbReference type="GO" id="GO:0005525">
    <property type="term" value="F:GTP binding"/>
    <property type="evidence" value="ECO:0007669"/>
    <property type="project" value="UniProtKB-UniRule"/>
</dbReference>
<dbReference type="EMBL" id="JACHVA010000116">
    <property type="protein sequence ID" value="MBC2603022.1"/>
    <property type="molecule type" value="Genomic_DNA"/>
</dbReference>
<feature type="binding site" evidence="8">
    <location>
        <begin position="60"/>
        <end position="64"/>
    </location>
    <ligand>
        <name>GTP</name>
        <dbReference type="ChEBI" id="CHEBI:37565"/>
        <label>1</label>
    </ligand>
</feature>
<dbReference type="NCBIfam" id="TIGR03594">
    <property type="entry name" value="GTPase_EngA"/>
    <property type="match status" value="1"/>
</dbReference>
<keyword evidence="6 8" id="KW-0342">GTP-binding</keyword>
<reference evidence="12 13" key="1">
    <citation type="submission" date="2020-07" db="EMBL/GenBank/DDBJ databases">
        <authorList>
            <person name="Feng X."/>
        </authorList>
    </citation>
    <scope>NUCLEOTIDE SEQUENCE [LARGE SCALE GENOMIC DNA]</scope>
    <source>
        <strain evidence="12 13">JCM14086</strain>
    </source>
</reference>
<dbReference type="Pfam" id="PF01926">
    <property type="entry name" value="MMR_HSR1"/>
    <property type="match status" value="2"/>
</dbReference>
<evidence type="ECO:0000256" key="3">
    <source>
        <dbReference type="ARBA" id="ARBA00022517"/>
    </source>
</evidence>
<dbReference type="InterPro" id="IPR015946">
    <property type="entry name" value="KH_dom-like_a/b"/>
</dbReference>
<dbReference type="PRINTS" id="PR00326">
    <property type="entry name" value="GTP1OBG"/>
</dbReference>
<dbReference type="Proteomes" id="UP000525652">
    <property type="component" value="Unassembled WGS sequence"/>
</dbReference>
<dbReference type="InterPro" id="IPR016484">
    <property type="entry name" value="GTPase_Der"/>
</dbReference>
<comment type="function">
    <text evidence="8 9">GTPase that plays an essential role in the late steps of ribosome biogenesis.</text>
</comment>